<dbReference type="PROSITE" id="PS00336">
    <property type="entry name" value="BETA_LACTAMASE_C"/>
    <property type="match status" value="1"/>
</dbReference>
<evidence type="ECO:0000256" key="6">
    <source>
        <dbReference type="RuleBase" id="RU361140"/>
    </source>
</evidence>
<feature type="domain" description="Beta-lactamase-related" evidence="8">
    <location>
        <begin position="30"/>
        <end position="373"/>
    </location>
</feature>
<dbReference type="Pfam" id="PF00144">
    <property type="entry name" value="Beta-lactamase"/>
    <property type="match status" value="1"/>
</dbReference>
<accession>A0ABX6SD63</accession>
<keyword evidence="10" id="KW-1185">Reference proteome</keyword>
<dbReference type="SUPFAM" id="SSF56601">
    <property type="entry name" value="beta-lactamase/transpeptidase-like"/>
    <property type="match status" value="1"/>
</dbReference>
<name>A0ABX6SD63_9PSED</name>
<dbReference type="NCBIfam" id="NF033085">
    <property type="entry name" value="bla_class_C"/>
    <property type="match status" value="1"/>
</dbReference>
<protein>
    <recommendedName>
        <fullName evidence="3 6">Beta-lactamase</fullName>
        <ecNumber evidence="3 6">3.5.2.6</ecNumber>
    </recommendedName>
</protein>
<reference evidence="9 10" key="1">
    <citation type="journal article" date="2020" name="Microbiol. Resour. Announc.">
        <title>Complete genome sequences of four natural Pseudomonas isolates that catabolize a wide range of aromatic compounds relevant to lignin valorization.</title>
        <authorList>
            <person name="Hatmaker E.A."/>
            <person name="Presley G."/>
            <person name="Cannon O."/>
            <person name="Guss A.M."/>
            <person name="Elkins J.G."/>
        </authorList>
    </citation>
    <scope>NUCLEOTIDE SEQUENCE [LARGE SCALE GENOMIC DNA]</scope>
    <source>
        <strain evidence="9 10">B10D7D</strain>
    </source>
</reference>
<dbReference type="NCBIfam" id="NF038359">
    <property type="entry name" value="blaPRC"/>
    <property type="match status" value="1"/>
</dbReference>
<evidence type="ECO:0000256" key="1">
    <source>
        <dbReference type="ARBA" id="ARBA00001526"/>
    </source>
</evidence>
<dbReference type="InterPro" id="IPR012338">
    <property type="entry name" value="Beta-lactam/transpept-like"/>
</dbReference>
<evidence type="ECO:0000256" key="3">
    <source>
        <dbReference type="ARBA" id="ARBA00012865"/>
    </source>
</evidence>
<feature type="chain" id="PRO_5047073670" description="Beta-lactamase" evidence="7">
    <location>
        <begin position="23"/>
        <end position="379"/>
    </location>
</feature>
<evidence type="ECO:0000256" key="7">
    <source>
        <dbReference type="SAM" id="SignalP"/>
    </source>
</evidence>
<proteinExistence type="inferred from homology"/>
<evidence type="ECO:0000313" key="10">
    <source>
        <dbReference type="Proteomes" id="UP000515254"/>
    </source>
</evidence>
<dbReference type="PANTHER" id="PTHR46825">
    <property type="entry name" value="D-ALANYL-D-ALANINE-CARBOXYPEPTIDASE/ENDOPEPTIDASE AMPH"/>
    <property type="match status" value="1"/>
</dbReference>
<comment type="similarity">
    <text evidence="2 6">Belongs to the class-C beta-lactamase family.</text>
</comment>
<dbReference type="InterPro" id="IPR050491">
    <property type="entry name" value="AmpC-like"/>
</dbReference>
<keyword evidence="4 6" id="KW-0378">Hydrolase</keyword>
<dbReference type="InterPro" id="IPR001586">
    <property type="entry name" value="Beta-lactam_class-C_AS"/>
</dbReference>
<evidence type="ECO:0000259" key="8">
    <source>
        <dbReference type="Pfam" id="PF00144"/>
    </source>
</evidence>
<organism evidence="9 10">
    <name type="scientific">Pseudomonas sediminis</name>
    <dbReference type="NCBI Taxonomy" id="1691904"/>
    <lineage>
        <taxon>Bacteria</taxon>
        <taxon>Pseudomonadati</taxon>
        <taxon>Pseudomonadota</taxon>
        <taxon>Gammaproteobacteria</taxon>
        <taxon>Pseudomonadales</taxon>
        <taxon>Pseudomonadaceae</taxon>
        <taxon>Pseudomonas</taxon>
    </lineage>
</organism>
<evidence type="ECO:0000313" key="9">
    <source>
        <dbReference type="EMBL" id="QNG99031.1"/>
    </source>
</evidence>
<gene>
    <name evidence="9" type="ORF">HNQ25_11890</name>
</gene>
<dbReference type="PANTHER" id="PTHR46825:SF8">
    <property type="entry name" value="BETA-LACTAMASE-RELATED"/>
    <property type="match status" value="1"/>
</dbReference>
<comment type="catalytic activity">
    <reaction evidence="1 6">
        <text>a beta-lactam + H2O = a substituted beta-amino acid</text>
        <dbReference type="Rhea" id="RHEA:20401"/>
        <dbReference type="ChEBI" id="CHEBI:15377"/>
        <dbReference type="ChEBI" id="CHEBI:35627"/>
        <dbReference type="ChEBI" id="CHEBI:140347"/>
        <dbReference type="EC" id="3.5.2.6"/>
    </reaction>
</comment>
<evidence type="ECO:0000256" key="2">
    <source>
        <dbReference type="ARBA" id="ARBA00007840"/>
    </source>
</evidence>
<evidence type="ECO:0000256" key="4">
    <source>
        <dbReference type="ARBA" id="ARBA00022801"/>
    </source>
</evidence>
<dbReference type="Gene3D" id="3.40.710.10">
    <property type="entry name" value="DD-peptidase/beta-lactamase superfamily"/>
    <property type="match status" value="1"/>
</dbReference>
<feature type="signal peptide" evidence="7">
    <location>
        <begin position="1"/>
        <end position="22"/>
    </location>
</feature>
<dbReference type="InterPro" id="IPR058136">
    <property type="entry name" value="AmpC"/>
</dbReference>
<dbReference type="EMBL" id="CP060009">
    <property type="protein sequence ID" value="QNG99031.1"/>
    <property type="molecule type" value="Genomic_DNA"/>
</dbReference>
<dbReference type="RefSeq" id="WP_179544745.1">
    <property type="nucleotide sequence ID" value="NZ_CP060009.1"/>
</dbReference>
<keyword evidence="5 6" id="KW-0046">Antibiotic resistance</keyword>
<evidence type="ECO:0000256" key="5">
    <source>
        <dbReference type="ARBA" id="ARBA00023251"/>
    </source>
</evidence>
<sequence length="379" mass="41615">MRHLYRPLFAALALLAASHASAAPSLETQVDAAAKSMMQTYAIPGMAIAISHKGQSHFFEYGMASRESGQAVDRHTLFELGSISKLFTATLGAYAEARGTLNLSDNASQYLPALRGTAFDHISLLDLATYTAGGLPLQFPDAVSNERQMLDYYRNWQAVYPPGTQRLYSNPSIGLFGHLAAASLAEPFQQLMEKDLLPQLGMQESYVRIPTEQMEHYAWGYRDDKAVRVTPGALDAEAYGLKSSATDMLRFINTNLHPDQLPAPLRQAISSTHRGYYQVGDMTQALGWERYAYPISLKKLQAGNSAEMALQPQTVARFSVPKPAEGDLLLNKTGSTNGFGAYILLLPARDTGLVILANRNYPNAERVRLALQLLESIEP</sequence>
<dbReference type="EC" id="3.5.2.6" evidence="3 6"/>
<keyword evidence="7" id="KW-0732">Signal</keyword>
<dbReference type="Proteomes" id="UP000515254">
    <property type="component" value="Chromosome"/>
</dbReference>
<dbReference type="InterPro" id="IPR001466">
    <property type="entry name" value="Beta-lactam-related"/>
</dbReference>